<dbReference type="PANTHER" id="PTHR36454:SF1">
    <property type="entry name" value="DUF1015 DOMAIN-CONTAINING PROTEIN"/>
    <property type="match status" value="1"/>
</dbReference>
<dbReference type="PANTHER" id="PTHR36454">
    <property type="entry name" value="LMO2823 PROTEIN"/>
    <property type="match status" value="1"/>
</dbReference>
<evidence type="ECO:0000313" key="1">
    <source>
        <dbReference type="EMBL" id="SVD31084.1"/>
    </source>
</evidence>
<protein>
    <recommendedName>
        <fullName evidence="2">DUF1015 domain-containing protein</fullName>
    </recommendedName>
</protein>
<dbReference type="Pfam" id="PF06245">
    <property type="entry name" value="DUF1015"/>
    <property type="match status" value="1"/>
</dbReference>
<gene>
    <name evidence="1" type="ORF">METZ01_LOCUS383938</name>
</gene>
<dbReference type="InterPro" id="IPR008323">
    <property type="entry name" value="UCP033563"/>
</dbReference>
<dbReference type="AlphaFoldDB" id="A0A382U9V9"/>
<accession>A0A382U9V9</accession>
<evidence type="ECO:0008006" key="2">
    <source>
        <dbReference type="Google" id="ProtNLM"/>
    </source>
</evidence>
<reference evidence="1" key="1">
    <citation type="submission" date="2018-05" db="EMBL/GenBank/DDBJ databases">
        <authorList>
            <person name="Lanie J.A."/>
            <person name="Ng W.-L."/>
            <person name="Kazmierczak K.M."/>
            <person name="Andrzejewski T.M."/>
            <person name="Davidsen T.M."/>
            <person name="Wayne K.J."/>
            <person name="Tettelin H."/>
            <person name="Glass J.I."/>
            <person name="Rusch D."/>
            <person name="Podicherti R."/>
            <person name="Tsui H.-C.T."/>
            <person name="Winkler M.E."/>
        </authorList>
    </citation>
    <scope>NUCLEOTIDE SEQUENCE</scope>
</reference>
<dbReference type="EMBL" id="UINC01142631">
    <property type="protein sequence ID" value="SVD31084.1"/>
    <property type="molecule type" value="Genomic_DNA"/>
</dbReference>
<organism evidence="1">
    <name type="scientific">marine metagenome</name>
    <dbReference type="NCBI Taxonomy" id="408172"/>
    <lineage>
        <taxon>unclassified sequences</taxon>
        <taxon>metagenomes</taxon>
        <taxon>ecological metagenomes</taxon>
    </lineage>
</organism>
<proteinExistence type="predicted"/>
<feature type="non-terminal residue" evidence="1">
    <location>
        <position position="1"/>
    </location>
</feature>
<sequence>IETQIGPIYMSYPDDNKIKELLESFTSLEPNYDFESFDLSLHKLWCISDPNDIEIISKQLRSINSLYIADGHHRMGAMNIISQNYKKYGVQSKQNRNCDGVMIAAFPAEQSKIYDYNRVIKDLNGLSETDFLDKLKENFKITLSDSAFKPKSNRQFGMYHHGKWYSLEFIGNIPDENDILSLLDINIINNFCLIPILGIKDINNDERIRFIAGCHGLTALEKKVNENYDSVAFSIFPSHIKEVMRVADNKLTMPPKSTWFDPKPLDGLVVYEFNQEN</sequence>
<name>A0A382U9V9_9ZZZZ</name>